<evidence type="ECO:0000313" key="2">
    <source>
        <dbReference type="EMBL" id="CAH3134152.1"/>
    </source>
</evidence>
<dbReference type="SMART" id="SM00584">
    <property type="entry name" value="TLDc"/>
    <property type="match status" value="1"/>
</dbReference>
<reference evidence="2 3" key="1">
    <citation type="submission" date="2022-05" db="EMBL/GenBank/DDBJ databases">
        <authorList>
            <consortium name="Genoscope - CEA"/>
            <person name="William W."/>
        </authorList>
    </citation>
    <scope>NUCLEOTIDE SEQUENCE [LARGE SCALE GENOMIC DNA]</scope>
</reference>
<dbReference type="InterPro" id="IPR006571">
    <property type="entry name" value="TLDc_dom"/>
</dbReference>
<accession>A0AAU9X1V2</accession>
<dbReference type="Proteomes" id="UP001159428">
    <property type="component" value="Unassembled WGS sequence"/>
</dbReference>
<dbReference type="EMBL" id="CALNXJ010000028">
    <property type="protein sequence ID" value="CAH3134152.1"/>
    <property type="molecule type" value="Genomic_DNA"/>
</dbReference>
<feature type="domain" description="TLDc" evidence="1">
    <location>
        <begin position="120"/>
        <end position="297"/>
    </location>
</feature>
<proteinExistence type="predicted"/>
<keyword evidence="3" id="KW-1185">Reference proteome</keyword>
<evidence type="ECO:0000313" key="3">
    <source>
        <dbReference type="Proteomes" id="UP001159428"/>
    </source>
</evidence>
<dbReference type="AlphaFoldDB" id="A0AAU9X1V2"/>
<organism evidence="2 3">
    <name type="scientific">Pocillopora meandrina</name>
    <dbReference type="NCBI Taxonomy" id="46732"/>
    <lineage>
        <taxon>Eukaryota</taxon>
        <taxon>Metazoa</taxon>
        <taxon>Cnidaria</taxon>
        <taxon>Anthozoa</taxon>
        <taxon>Hexacorallia</taxon>
        <taxon>Scleractinia</taxon>
        <taxon>Astrocoeniina</taxon>
        <taxon>Pocilloporidae</taxon>
        <taxon>Pocillopora</taxon>
    </lineage>
</organism>
<sequence>MRSCNRRGPTFGRGCGHDIFISDDSGNNQKSYTRCGCTYTAPSGYSTGDCGFFTGGSHFSPTDVEVFYEAGFDCPPGCFVNFKFKGDTTNQNFCLIYLANCNFSFSFPSSGLGLSAILRSLDYNQYLKVLFSYLDPVLINKERSRFVRCWHGKTDGWAASTFHSNCDGRGPTVTIIKVNNYIFGGYTDVSWTSSPCAYSSASKAFVFSLYNVKGYNPVKLTQYQNKKNAMYRCSSHGPTFGSRHDIYISNAAKNNQSSYTRCGGTYSNPTGHSAGDCKFFTGASNFTLSDIEVFFEIIN</sequence>
<name>A0AAU9X1V2_9CNID</name>
<comment type="caution">
    <text evidence="2">The sequence shown here is derived from an EMBL/GenBank/DDBJ whole genome shotgun (WGS) entry which is preliminary data.</text>
</comment>
<dbReference type="Pfam" id="PF07534">
    <property type="entry name" value="TLD"/>
    <property type="match status" value="1"/>
</dbReference>
<evidence type="ECO:0000259" key="1">
    <source>
        <dbReference type="PROSITE" id="PS51886"/>
    </source>
</evidence>
<dbReference type="PROSITE" id="PS51886">
    <property type="entry name" value="TLDC"/>
    <property type="match status" value="1"/>
</dbReference>
<gene>
    <name evidence="2" type="ORF">PMEA_00015746</name>
</gene>
<protein>
    <recommendedName>
        <fullName evidence="1">TLDc domain-containing protein</fullName>
    </recommendedName>
</protein>